<accession>A0AAT9GTW9</accession>
<dbReference type="InterPro" id="IPR047099">
    <property type="entry name" value="Nop5_N_sf"/>
</dbReference>
<proteinExistence type="inferred from homology"/>
<name>A0AAT9GTW9_9CREN</name>
<dbReference type="FunFam" id="1.10.246.90:FF:000007">
    <property type="entry name" value="Pre mRNA splicing protein"/>
    <property type="match status" value="1"/>
</dbReference>
<dbReference type="Gene3D" id="1.10.287.660">
    <property type="entry name" value="Helix hairpin bin"/>
    <property type="match status" value="1"/>
</dbReference>
<evidence type="ECO:0000313" key="4">
    <source>
        <dbReference type="EMBL" id="BFH74322.1"/>
    </source>
</evidence>
<dbReference type="PROSITE" id="PS51358">
    <property type="entry name" value="NOP"/>
    <property type="match status" value="1"/>
</dbReference>
<evidence type="ECO:0000256" key="2">
    <source>
        <dbReference type="SAM" id="MobiDB-lite"/>
    </source>
</evidence>
<dbReference type="Pfam" id="PF21572">
    <property type="entry name" value="Nop5_56-rel_N_Arc"/>
    <property type="match status" value="1"/>
</dbReference>
<dbReference type="InterPro" id="IPR045056">
    <property type="entry name" value="Nop56/Nop58"/>
</dbReference>
<dbReference type="PANTHER" id="PTHR10894">
    <property type="entry name" value="NUCLEOLAR PROTEIN 5 NUCLEOLAR PROTEIN NOP5 NOP58"/>
    <property type="match status" value="1"/>
</dbReference>
<evidence type="ECO:0000256" key="1">
    <source>
        <dbReference type="ARBA" id="ARBA00009211"/>
    </source>
</evidence>
<dbReference type="GO" id="GO:0030515">
    <property type="term" value="F:snoRNA binding"/>
    <property type="evidence" value="ECO:0007669"/>
    <property type="project" value="InterPro"/>
</dbReference>
<dbReference type="NCBIfam" id="NF011121">
    <property type="entry name" value="PRK14552.1"/>
    <property type="match status" value="1"/>
</dbReference>
<dbReference type="EMBL" id="AP031322">
    <property type="protein sequence ID" value="BFH74322.1"/>
    <property type="molecule type" value="Genomic_DNA"/>
</dbReference>
<dbReference type="InterPro" id="IPR002687">
    <property type="entry name" value="Nop_dom"/>
</dbReference>
<keyword evidence="4" id="KW-0687">Ribonucleoprotein</keyword>
<gene>
    <name evidence="4" type="ORF">SJAV_22660</name>
</gene>
<dbReference type="InterPro" id="IPR012976">
    <property type="entry name" value="NOSIC"/>
</dbReference>
<evidence type="ECO:0000259" key="3">
    <source>
        <dbReference type="PROSITE" id="PS51358"/>
    </source>
</evidence>
<dbReference type="GeneID" id="92355219"/>
<organism evidence="4">
    <name type="scientific">Sulfurisphaera javensis</name>
    <dbReference type="NCBI Taxonomy" id="2049879"/>
    <lineage>
        <taxon>Archaea</taxon>
        <taxon>Thermoproteota</taxon>
        <taxon>Thermoprotei</taxon>
        <taxon>Sulfolobales</taxon>
        <taxon>Sulfolobaceae</taxon>
        <taxon>Sulfurisphaera</taxon>
    </lineage>
</organism>
<dbReference type="KEGG" id="sjv:SJAV_22660"/>
<dbReference type="Gene3D" id="1.10.246.90">
    <property type="entry name" value="Nop domain"/>
    <property type="match status" value="1"/>
</dbReference>
<dbReference type="InterPro" id="IPR042239">
    <property type="entry name" value="Nop_C"/>
</dbReference>
<feature type="domain" description="Nop" evidence="3">
    <location>
        <begin position="260"/>
        <end position="375"/>
    </location>
</feature>
<sequence length="409" mass="46347">MKVYIVEHAIGSFAYDEQGKLVDFVLSSKDLGKVVDALIENEKGIPLPTTVELIKKIKTEEVIVENEAEIPYLQQLGVKASYEIHNLGSKVFRESLPKVAVETKFVSSENELYSFLYDVSFEYTRRKLRSAASKRDLLAIQAIRAIDDIDKTINLFSERLREWYSIHFPELNKLVEDHELYSTIVSKFGYRNEITKEGLEEMSVNKDLSTKILDAAKKSIGADITDVDIRSIRMLSDTILELYKIRSELTDYVESVMKEVAPNITALVGPTLGARLLSIAGSLEDLAKMPASTIQVLGAEKALFRALRKGGRPPKHGVIFQYPAIHSSPRWQRGKIARALAAKLAIAARIDAFSGRFIGDRLNEELKKRIEEIKTKYAQPPPRKPQEQKKKEEERKSKKGGKEKRRGRR</sequence>
<dbReference type="Gene3D" id="3.30.420.220">
    <property type="match status" value="1"/>
</dbReference>
<dbReference type="SUPFAM" id="SSF89124">
    <property type="entry name" value="Nop domain"/>
    <property type="match status" value="1"/>
</dbReference>
<feature type="compositionally biased region" description="Basic residues" evidence="2">
    <location>
        <begin position="397"/>
        <end position="409"/>
    </location>
</feature>
<feature type="compositionally biased region" description="Basic and acidic residues" evidence="2">
    <location>
        <begin position="384"/>
        <end position="396"/>
    </location>
</feature>
<dbReference type="SMART" id="SM00931">
    <property type="entry name" value="NOSIC"/>
    <property type="match status" value="1"/>
</dbReference>
<dbReference type="GO" id="GO:0031428">
    <property type="term" value="C:box C/D methylation guide snoRNP complex"/>
    <property type="evidence" value="ECO:0007669"/>
    <property type="project" value="InterPro"/>
</dbReference>
<dbReference type="InterPro" id="IPR036070">
    <property type="entry name" value="Nop_dom_sf"/>
</dbReference>
<comment type="similarity">
    <text evidence="1">Belongs to the NOP5/NOP56 family.</text>
</comment>
<protein>
    <submittedName>
        <fullName evidence="4">C/D box methylation guide ribonucleoprotein complex aNOP56 subunit</fullName>
    </submittedName>
</protein>
<dbReference type="PANTHER" id="PTHR10894:SF0">
    <property type="entry name" value="NUCLEOLAR PROTEIN 56"/>
    <property type="match status" value="1"/>
</dbReference>
<dbReference type="Gene3D" id="1.10.150.460">
    <property type="match status" value="1"/>
</dbReference>
<dbReference type="InterPro" id="IPR048896">
    <property type="entry name" value="Nop5_56-rel_N"/>
</dbReference>
<dbReference type="InterPro" id="IPR029012">
    <property type="entry name" value="Helix_hairpin_bin_sf"/>
</dbReference>
<dbReference type="AlphaFoldDB" id="A0AAT9GTW9"/>
<feature type="region of interest" description="Disordered" evidence="2">
    <location>
        <begin position="372"/>
        <end position="409"/>
    </location>
</feature>
<dbReference type="Pfam" id="PF01798">
    <property type="entry name" value="Nop"/>
    <property type="match status" value="1"/>
</dbReference>
<dbReference type="RefSeq" id="WP_369609845.1">
    <property type="nucleotide sequence ID" value="NZ_AP031322.1"/>
</dbReference>
<reference evidence="4" key="1">
    <citation type="submission" date="2024-03" db="EMBL/GenBank/DDBJ databases">
        <title>Complete genome sequence of Sulfurisphaera javensis strain KD-1.</title>
        <authorList>
            <person name="Sakai H."/>
            <person name="Nur N."/>
            <person name="Suwanto A."/>
            <person name="Kurosawa N."/>
        </authorList>
    </citation>
    <scope>NUCLEOTIDE SEQUENCE</scope>
    <source>
        <strain evidence="4">KD-1</strain>
    </source>
</reference>